<dbReference type="NCBIfam" id="TIGR04409">
    <property type="entry name" value="LptC_YrbK"/>
    <property type="match status" value="1"/>
</dbReference>
<keyword evidence="5 6" id="KW-0472">Membrane</keyword>
<keyword evidence="2" id="KW-0997">Cell inner membrane</keyword>
<accession>A0A941IGB1</accession>
<dbReference type="EMBL" id="JAGSPJ010000008">
    <property type="protein sequence ID" value="MBR7801631.1"/>
    <property type="molecule type" value="Genomic_DNA"/>
</dbReference>
<name>A0A941IGB1_9BURK</name>
<keyword evidence="4 6" id="KW-1133">Transmembrane helix</keyword>
<dbReference type="AlphaFoldDB" id="A0A941IGB1"/>
<gene>
    <name evidence="7" type="primary">lptC</name>
    <name evidence="7" type="ORF">KDM90_16585</name>
</gene>
<keyword evidence="3 6" id="KW-0812">Transmembrane</keyword>
<dbReference type="Gene3D" id="2.60.450.10">
    <property type="entry name" value="Lipopolysaccharide (LPS) transport protein A like domain"/>
    <property type="match status" value="1"/>
</dbReference>
<dbReference type="InterPro" id="IPR026265">
    <property type="entry name" value="LptC"/>
</dbReference>
<keyword evidence="1" id="KW-1003">Cell membrane</keyword>
<dbReference type="PANTHER" id="PTHR37481">
    <property type="entry name" value="LIPOPOLYSACCHARIDE EXPORT SYSTEM PROTEIN LPTC"/>
    <property type="match status" value="1"/>
</dbReference>
<evidence type="ECO:0000313" key="7">
    <source>
        <dbReference type="EMBL" id="MBR7801631.1"/>
    </source>
</evidence>
<keyword evidence="8" id="KW-1185">Reference proteome</keyword>
<dbReference type="PANTHER" id="PTHR37481:SF1">
    <property type="entry name" value="LIPOPOLYSACCHARIDE EXPORT SYSTEM PROTEIN LPTC"/>
    <property type="match status" value="1"/>
</dbReference>
<evidence type="ECO:0000256" key="4">
    <source>
        <dbReference type="ARBA" id="ARBA00022989"/>
    </source>
</evidence>
<reference evidence="7" key="1">
    <citation type="submission" date="2021-04" db="EMBL/GenBank/DDBJ databases">
        <title>novel species isolated from subtropical streams in China.</title>
        <authorList>
            <person name="Lu H."/>
        </authorList>
    </citation>
    <scope>NUCLEOTIDE SEQUENCE</scope>
    <source>
        <strain evidence="7">FT137W</strain>
    </source>
</reference>
<dbReference type="Proteomes" id="UP000678545">
    <property type="component" value="Unassembled WGS sequence"/>
</dbReference>
<comment type="caution">
    <text evidence="7">The sequence shown here is derived from an EMBL/GenBank/DDBJ whole genome shotgun (WGS) entry which is preliminary data.</text>
</comment>
<dbReference type="RefSeq" id="WP_212676761.1">
    <property type="nucleotide sequence ID" value="NZ_JAGSPJ010000008.1"/>
</dbReference>
<dbReference type="InterPro" id="IPR052363">
    <property type="entry name" value="LPS_export_LptC"/>
</dbReference>
<dbReference type="GO" id="GO:0015221">
    <property type="term" value="F:lipopolysaccharide transmembrane transporter activity"/>
    <property type="evidence" value="ECO:0007669"/>
    <property type="project" value="InterPro"/>
</dbReference>
<dbReference type="GO" id="GO:0030288">
    <property type="term" value="C:outer membrane-bounded periplasmic space"/>
    <property type="evidence" value="ECO:0007669"/>
    <property type="project" value="TreeGrafter"/>
</dbReference>
<dbReference type="Pfam" id="PF06835">
    <property type="entry name" value="LptC"/>
    <property type="match status" value="1"/>
</dbReference>
<proteinExistence type="predicted"/>
<evidence type="ECO:0000256" key="5">
    <source>
        <dbReference type="ARBA" id="ARBA00023136"/>
    </source>
</evidence>
<evidence type="ECO:0000256" key="6">
    <source>
        <dbReference type="SAM" id="Phobius"/>
    </source>
</evidence>
<dbReference type="InterPro" id="IPR010664">
    <property type="entry name" value="LipoPS_assembly_LptC-rel"/>
</dbReference>
<sequence length="207" mass="23852">MTADRIRVWLGIALLGLLMLGSFWVYEVMRRQGEDLASNRKNRSEPDYYVEQFNFVRLSQSKQTNYRITGDRLIHFPLEDEFEIVRPKIVGIDQEKTPMTISADRAIVKQKIQEKPNTQPEDQIHMLGNVTLERARSQQVESIKIETDSLILFPDTEKMKTAASIKMLTRKATISAVGMEADNADQKLRFLSKVHIEIDTTKHSTND</sequence>
<evidence type="ECO:0000256" key="2">
    <source>
        <dbReference type="ARBA" id="ARBA00022519"/>
    </source>
</evidence>
<feature type="transmembrane region" description="Helical" evidence="6">
    <location>
        <begin position="6"/>
        <end position="26"/>
    </location>
</feature>
<evidence type="ECO:0000313" key="8">
    <source>
        <dbReference type="Proteomes" id="UP000678545"/>
    </source>
</evidence>
<evidence type="ECO:0000256" key="3">
    <source>
        <dbReference type="ARBA" id="ARBA00022692"/>
    </source>
</evidence>
<protein>
    <submittedName>
        <fullName evidence="7">LPS export ABC transporter periplasmic protein LptC</fullName>
    </submittedName>
</protein>
<organism evidence="7 8">
    <name type="scientific">Undibacterium fentianense</name>
    <dbReference type="NCBI Taxonomy" id="2828728"/>
    <lineage>
        <taxon>Bacteria</taxon>
        <taxon>Pseudomonadati</taxon>
        <taxon>Pseudomonadota</taxon>
        <taxon>Betaproteobacteria</taxon>
        <taxon>Burkholderiales</taxon>
        <taxon>Oxalobacteraceae</taxon>
        <taxon>Undibacterium</taxon>
    </lineage>
</organism>
<evidence type="ECO:0000256" key="1">
    <source>
        <dbReference type="ARBA" id="ARBA00022475"/>
    </source>
</evidence>
<dbReference type="GO" id="GO:0005886">
    <property type="term" value="C:plasma membrane"/>
    <property type="evidence" value="ECO:0007669"/>
    <property type="project" value="InterPro"/>
</dbReference>
<dbReference type="GO" id="GO:0017089">
    <property type="term" value="F:glycolipid transfer activity"/>
    <property type="evidence" value="ECO:0007669"/>
    <property type="project" value="TreeGrafter"/>
</dbReference>